<dbReference type="InterPro" id="IPR006860">
    <property type="entry name" value="FecR"/>
</dbReference>
<dbReference type="AlphaFoldDB" id="A0A4R3V8Q8"/>
<dbReference type="Proteomes" id="UP000294692">
    <property type="component" value="Unassembled WGS sequence"/>
</dbReference>
<dbReference type="PIRSF" id="PIRSF018266">
    <property type="entry name" value="FecR"/>
    <property type="match status" value="1"/>
</dbReference>
<comment type="caution">
    <text evidence="4">The sequence shown here is derived from an EMBL/GenBank/DDBJ whole genome shotgun (WGS) entry which is preliminary data.</text>
</comment>
<feature type="transmembrane region" description="Helical" evidence="1">
    <location>
        <begin position="95"/>
        <end position="113"/>
    </location>
</feature>
<feature type="domain" description="FecR protein" evidence="2">
    <location>
        <begin position="128"/>
        <end position="220"/>
    </location>
</feature>
<protein>
    <submittedName>
        <fullName evidence="4">FecR family protein</fullName>
    </submittedName>
</protein>
<dbReference type="PANTHER" id="PTHR30273:SF2">
    <property type="entry name" value="PROTEIN FECR"/>
    <property type="match status" value="1"/>
</dbReference>
<evidence type="ECO:0000259" key="3">
    <source>
        <dbReference type="Pfam" id="PF16220"/>
    </source>
</evidence>
<dbReference type="Gene3D" id="2.60.120.1440">
    <property type="match status" value="1"/>
</dbReference>
<feature type="domain" description="FecR N-terminal" evidence="3">
    <location>
        <begin position="20"/>
        <end position="62"/>
    </location>
</feature>
<dbReference type="OrthoDB" id="1100567at2"/>
<reference evidence="4 5" key="1">
    <citation type="submission" date="2019-03" db="EMBL/GenBank/DDBJ databases">
        <title>Genomic Encyclopedia of Type Strains, Phase IV (KMG-IV): sequencing the most valuable type-strain genomes for metagenomic binning, comparative biology and taxonomic classification.</title>
        <authorList>
            <person name="Goeker M."/>
        </authorList>
    </citation>
    <scope>NUCLEOTIDE SEQUENCE [LARGE SCALE GENOMIC DNA]</scope>
    <source>
        <strain evidence="4 5">DSM 100048</strain>
    </source>
</reference>
<evidence type="ECO:0000313" key="5">
    <source>
        <dbReference type="Proteomes" id="UP000294692"/>
    </source>
</evidence>
<evidence type="ECO:0000313" key="4">
    <source>
        <dbReference type="EMBL" id="TCV01526.1"/>
    </source>
</evidence>
<sequence>MTASDLLLAGSPEPSHQALEQAAEWFALLRSGEASAEDRVRWQAWLDCRQEHRTAWRYVERISGRFEPIQASVNREAAVKGFCSANHRMARRRQVLLGLGMLAGGGLAGWTAWRHTPLSSIALAWSADHRSAMGEVRQLALPDGSEVWLGPGGAFNQDYGDRLRRLSLVSGEILIQTAEDPGRPFVVDTPQGRLRALGTRFTVRRDGSETLLAVYQGAVEVRTAESGVTRIVGAGRQTRFTDESLAGTQTADPAREAWTRGILVTENTPLAEVARELQRYRGGHLGVAPEVAHLPVIGSYPATDPDRALAMLEAVLPIRIKRTLSWWISIEPAGGSGRSR</sequence>
<evidence type="ECO:0000256" key="1">
    <source>
        <dbReference type="SAM" id="Phobius"/>
    </source>
</evidence>
<dbReference type="EMBL" id="SMBX01000002">
    <property type="protein sequence ID" value="TCV01526.1"/>
    <property type="molecule type" value="Genomic_DNA"/>
</dbReference>
<dbReference type="InterPro" id="IPR032623">
    <property type="entry name" value="FecR_N"/>
</dbReference>
<name>A0A4R3V8Q8_9BURK</name>
<dbReference type="Pfam" id="PF16220">
    <property type="entry name" value="DUF4880"/>
    <property type="match status" value="1"/>
</dbReference>
<keyword evidence="1" id="KW-0812">Transmembrane</keyword>
<keyword evidence="1" id="KW-0472">Membrane</keyword>
<dbReference type="RefSeq" id="WP_132474121.1">
    <property type="nucleotide sequence ID" value="NZ_JBEBWM010000036.1"/>
</dbReference>
<accession>A0A4R3V8Q8</accession>
<keyword evidence="1" id="KW-1133">Transmembrane helix</keyword>
<keyword evidence="5" id="KW-1185">Reference proteome</keyword>
<gene>
    <name evidence="4" type="ORF">EV686_102238</name>
</gene>
<dbReference type="Pfam" id="PF04773">
    <property type="entry name" value="FecR"/>
    <property type="match status" value="1"/>
</dbReference>
<dbReference type="PANTHER" id="PTHR30273">
    <property type="entry name" value="PERIPLASMIC SIGNAL SENSOR AND SIGMA FACTOR ACTIVATOR FECR-RELATED"/>
    <property type="match status" value="1"/>
</dbReference>
<dbReference type="GO" id="GO:0016989">
    <property type="term" value="F:sigma factor antagonist activity"/>
    <property type="evidence" value="ECO:0007669"/>
    <property type="project" value="TreeGrafter"/>
</dbReference>
<organism evidence="4 5">
    <name type="scientific">Paracandidimonas soli</name>
    <dbReference type="NCBI Taxonomy" id="1917182"/>
    <lineage>
        <taxon>Bacteria</taxon>
        <taxon>Pseudomonadati</taxon>
        <taxon>Pseudomonadota</taxon>
        <taxon>Betaproteobacteria</taxon>
        <taxon>Burkholderiales</taxon>
        <taxon>Alcaligenaceae</taxon>
        <taxon>Paracandidimonas</taxon>
    </lineage>
</organism>
<dbReference type="InterPro" id="IPR012373">
    <property type="entry name" value="Ferrdict_sens_TM"/>
</dbReference>
<proteinExistence type="predicted"/>
<evidence type="ECO:0000259" key="2">
    <source>
        <dbReference type="Pfam" id="PF04773"/>
    </source>
</evidence>